<feature type="transmembrane region" description="Helical" evidence="11">
    <location>
        <begin position="1188"/>
        <end position="1214"/>
    </location>
</feature>
<dbReference type="PANTHER" id="PTHR46957">
    <property type="entry name" value="CYTOKINE RECEPTOR"/>
    <property type="match status" value="1"/>
</dbReference>
<dbReference type="PROSITE" id="PS50056">
    <property type="entry name" value="TYR_PHOSPHATASE_2"/>
    <property type="match status" value="1"/>
</dbReference>
<evidence type="ECO:0000313" key="16">
    <source>
        <dbReference type="EnsemblMetazoa" id="Aqu2.1.33401_001"/>
    </source>
</evidence>
<evidence type="ECO:0000259" key="13">
    <source>
        <dbReference type="PROSITE" id="PS50055"/>
    </source>
</evidence>
<comment type="subcellular location">
    <subcellularLocation>
        <location evidence="1">Membrane</location>
        <topology evidence="1">Single-pass membrane protein</topology>
    </subcellularLocation>
</comment>
<feature type="domain" description="Fibronectin type-III" evidence="15">
    <location>
        <begin position="967"/>
        <end position="1057"/>
    </location>
</feature>
<accession>A0A1X7V0C5</accession>
<keyword evidence="6" id="KW-0904">Protein phosphatase</keyword>
<evidence type="ECO:0000256" key="10">
    <source>
        <dbReference type="ARBA" id="ARBA00051722"/>
    </source>
</evidence>
<evidence type="ECO:0000256" key="8">
    <source>
        <dbReference type="ARBA" id="ARBA00023136"/>
    </source>
</evidence>
<dbReference type="SUPFAM" id="SSF52799">
    <property type="entry name" value="(Phosphotyrosine protein) phosphatases II"/>
    <property type="match status" value="1"/>
</dbReference>
<dbReference type="PANTHER" id="PTHR46957:SF3">
    <property type="entry name" value="CYTOKINE RECEPTOR"/>
    <property type="match status" value="1"/>
</dbReference>
<feature type="domain" description="Tyrosine specific protein phosphatases" evidence="14">
    <location>
        <begin position="1522"/>
        <end position="1597"/>
    </location>
</feature>
<sequence>MDRLLVSRLMLLMLVGLLVLIDDGLCECPPSSGIYLMHDGKCYYNGSYFWDGTVNAANEVISCVLPGTNLTTGQWVRVADPDDPVDCDNNSDSDPFHCTSVTSPAAINLYLAQGLPAAQEGWYKCCLPTDCSDPNTNIIFANIFNYAQIESFTVADLPSNMTVYPQEYKLNCTKIGHHSYDISMSIGSIALYSRTGCYDLNSAHCRGTVLDNIVYIVSYTVDITWDGMTFSKGSISQSTNGDQMYQCVLNNQGGADRTRTLTINVPSTAPSSLTEVSKTATTITVSWTALDSSDADGYVINVTSDTDTVQTVQVEGSSNNTLTIEELEVKTTYNIKVRAYQQLLGPASSAISVFTHCSDIYLLHNGQCYSNGSYFWNTTTTIDSKLKCILPNTNLTSGEWVQVKGNTSINCNTSSETDPFLCTTVTSPDATLSLYLPDDSNFSTNNEGLYKCCLPTNCSDTNSKVIFANVFRSIEISSFIFKLVTDMTVFPQQFTLNCVKIGTEHFNYSLYFKHGTTVIANAIDCYGRTNCTIGNRTIEDMNSNAYLHSVSLIWDTVAVSSFDKSFNSIHEYQCEINFGVNSSLQTVKVKVPTTAPSSLTEVSKTATTITVSWNSSDADGYVVNVTSDTDTVQTVQVEGSSNNTITLNGLRGGTTYSITVRAYQQLLGPASTISVQTLPVINSINWTLVSSITQLNNTQYRIDCLTTTDINPSNDVYWLVNGVMKNNSNYSSIDVLTYNNTLLVYPDPLGVSVNVTCIAMIGGVSYSQSVILHAPSGPPDDVRGFILNATSIKVNWTNSSETNGYVIEYTTGGVTRNVVSTSEDETVLTDPSPMSTYTISVYSYIDLPSVNSTVTVLRFDVPSPVTSLSVSNVSTTGITVSWTIPSSDNYVTYYTISYTPSCPQLSSVNETVSVAPHQSTTTYSYTLIGLYSGMNYTITVRAGNVLGGSDPSSIDEDTISSNAPPGAPQGLMLLQPINNLTWNEVNCSEHNGLITGYTVIISNSSITYNLTSTERYIILNDLVFGSEYNISVAAVNSVGRGPFSDPIEIEIRKVSPSLISSLMTSASASTAISVSPSSTAITSASESASKSESVSATTSVLVATSVTASESVSSGSVSASKLVSVLASELTSVSESALESESASKSVLESALATVLESTSKLVSGSASATVSMSSSVSLESASNQIPVIGGVIGVVLIIIIIVIITLLIVTVIIQRKKRYSKSDKQPLELPLTAQTNNIIKEDNKYADSFLMNDNSITDKDTSVRVEPEYAVVNKKEKYKKEKETEEVPIQQQQLPLYEPTYTDIEALKLSPHHIYNEPSFDPLIPATLPVSMEELGNHVATCHSNGFEEQYKSLYTGEDKSCSIGYSEDNKAFNRFKNITVYDDNRITLITNPNLDMCQREYINANYVHGYREKRAFIIAQSPMENTVRDFWKMIVDYKVSAIVMLCGTEEDGQECCYQYWRESEIVQFEEYFVKCLSSKDCNGYIERKFNIFTEKGSSSWDVMQFQVTNWPTDGIIREPRTVLQVIDEVIHRQQKIGGGPVVVHCSDTVSRSGVYCSVSIALEQCKAEGVVDVFQVTKSVRRSKPGAVTTLDQYSSIYEVISMYLKLHSTYANFT</sequence>
<feature type="domain" description="Fibronectin type-III" evidence="15">
    <location>
        <begin position="595"/>
        <end position="681"/>
    </location>
</feature>
<dbReference type="SMART" id="SM00194">
    <property type="entry name" value="PTPc"/>
    <property type="match status" value="1"/>
</dbReference>
<dbReference type="GO" id="GO:0004725">
    <property type="term" value="F:protein tyrosine phosphatase activity"/>
    <property type="evidence" value="ECO:0007669"/>
    <property type="project" value="UniProtKB-EC"/>
</dbReference>
<name>A0A1X7V0C5_AMPQE</name>
<dbReference type="SMART" id="SM00060">
    <property type="entry name" value="FN3"/>
    <property type="match status" value="5"/>
</dbReference>
<dbReference type="InterPro" id="IPR000387">
    <property type="entry name" value="Tyr_Pase_dom"/>
</dbReference>
<evidence type="ECO:0000256" key="12">
    <source>
        <dbReference type="SAM" id="SignalP"/>
    </source>
</evidence>
<dbReference type="InterPro" id="IPR003961">
    <property type="entry name" value="FN3_dom"/>
</dbReference>
<dbReference type="InterPro" id="IPR036116">
    <property type="entry name" value="FN3_sf"/>
</dbReference>
<dbReference type="SMART" id="SM00404">
    <property type="entry name" value="PTPc_motif"/>
    <property type="match status" value="1"/>
</dbReference>
<dbReference type="CDD" id="cd00063">
    <property type="entry name" value="FN3"/>
    <property type="match status" value="5"/>
</dbReference>
<dbReference type="GO" id="GO:0016020">
    <property type="term" value="C:membrane"/>
    <property type="evidence" value="ECO:0007669"/>
    <property type="project" value="UniProtKB-SubCell"/>
</dbReference>
<evidence type="ECO:0000256" key="3">
    <source>
        <dbReference type="ARBA" id="ARBA00022692"/>
    </source>
</evidence>
<keyword evidence="7 11" id="KW-1133">Transmembrane helix</keyword>
<evidence type="ECO:0000259" key="14">
    <source>
        <dbReference type="PROSITE" id="PS50056"/>
    </source>
</evidence>
<evidence type="ECO:0000256" key="4">
    <source>
        <dbReference type="ARBA" id="ARBA00022729"/>
    </source>
</evidence>
<dbReference type="PROSITE" id="PS50055">
    <property type="entry name" value="TYR_PHOSPHATASE_PTP"/>
    <property type="match status" value="1"/>
</dbReference>
<keyword evidence="4 12" id="KW-0732">Signal</keyword>
<feature type="domain" description="Fibronectin type-III" evidence="15">
    <location>
        <begin position="778"/>
        <end position="859"/>
    </location>
</feature>
<dbReference type="OrthoDB" id="10253954at2759"/>
<dbReference type="PRINTS" id="PR00700">
    <property type="entry name" value="PRTYPHPHTASE"/>
</dbReference>
<dbReference type="Gene3D" id="3.90.190.10">
    <property type="entry name" value="Protein tyrosine phosphatase superfamily"/>
    <property type="match status" value="1"/>
</dbReference>
<keyword evidence="3 11" id="KW-0812">Transmembrane</keyword>
<comment type="catalytic activity">
    <reaction evidence="10">
        <text>O-phospho-L-tyrosyl-[protein] + H2O = L-tyrosyl-[protein] + phosphate</text>
        <dbReference type="Rhea" id="RHEA:10684"/>
        <dbReference type="Rhea" id="RHEA-COMP:10136"/>
        <dbReference type="Rhea" id="RHEA-COMP:20101"/>
        <dbReference type="ChEBI" id="CHEBI:15377"/>
        <dbReference type="ChEBI" id="CHEBI:43474"/>
        <dbReference type="ChEBI" id="CHEBI:46858"/>
        <dbReference type="ChEBI" id="CHEBI:61978"/>
        <dbReference type="EC" id="3.1.3.48"/>
    </reaction>
</comment>
<keyword evidence="9" id="KW-0325">Glycoprotein</keyword>
<dbReference type="PROSITE" id="PS50853">
    <property type="entry name" value="FN3"/>
    <property type="match status" value="5"/>
</dbReference>
<dbReference type="EC" id="3.1.3.48" evidence="2"/>
<dbReference type="CDD" id="cd00047">
    <property type="entry name" value="PTPc"/>
    <property type="match status" value="1"/>
</dbReference>
<dbReference type="InterPro" id="IPR000242">
    <property type="entry name" value="PTP_cat"/>
</dbReference>
<dbReference type="InParanoid" id="A0A1X7V0C5"/>
<keyword evidence="8 11" id="KW-0472">Membrane</keyword>
<dbReference type="Gene3D" id="2.60.40.10">
    <property type="entry name" value="Immunoglobulins"/>
    <property type="match status" value="5"/>
</dbReference>
<dbReference type="InterPro" id="IPR029021">
    <property type="entry name" value="Prot-tyrosine_phosphatase-like"/>
</dbReference>
<feature type="domain" description="Tyrosine-protein phosphatase" evidence="13">
    <location>
        <begin position="1348"/>
        <end position="1606"/>
    </location>
</feature>
<feature type="signal peptide" evidence="12">
    <location>
        <begin position="1"/>
        <end position="26"/>
    </location>
</feature>
<keyword evidence="5" id="KW-0378">Hydrolase</keyword>
<evidence type="ECO:0000256" key="1">
    <source>
        <dbReference type="ARBA" id="ARBA00004167"/>
    </source>
</evidence>
<evidence type="ECO:0000256" key="11">
    <source>
        <dbReference type="SAM" id="Phobius"/>
    </source>
</evidence>
<evidence type="ECO:0000256" key="9">
    <source>
        <dbReference type="ARBA" id="ARBA00023180"/>
    </source>
</evidence>
<dbReference type="InterPro" id="IPR050713">
    <property type="entry name" value="RTP_Phos/Ushers"/>
</dbReference>
<reference evidence="16" key="1">
    <citation type="submission" date="2017-05" db="UniProtKB">
        <authorList>
            <consortium name="EnsemblMetazoa"/>
        </authorList>
    </citation>
    <scope>IDENTIFICATION</scope>
</reference>
<dbReference type="InterPro" id="IPR013783">
    <property type="entry name" value="Ig-like_fold"/>
</dbReference>
<organism evidence="16">
    <name type="scientific">Amphimedon queenslandica</name>
    <name type="common">Sponge</name>
    <dbReference type="NCBI Taxonomy" id="400682"/>
    <lineage>
        <taxon>Eukaryota</taxon>
        <taxon>Metazoa</taxon>
        <taxon>Porifera</taxon>
        <taxon>Demospongiae</taxon>
        <taxon>Heteroscleromorpha</taxon>
        <taxon>Haplosclerida</taxon>
        <taxon>Niphatidae</taxon>
        <taxon>Amphimedon</taxon>
    </lineage>
</organism>
<protein>
    <recommendedName>
        <fullName evidence="2">protein-tyrosine-phosphatase</fullName>
        <ecNumber evidence="2">3.1.3.48</ecNumber>
    </recommendedName>
</protein>
<evidence type="ECO:0000259" key="15">
    <source>
        <dbReference type="PROSITE" id="PS50853"/>
    </source>
</evidence>
<dbReference type="Pfam" id="PF00102">
    <property type="entry name" value="Y_phosphatase"/>
    <property type="match status" value="1"/>
</dbReference>
<dbReference type="SUPFAM" id="SSF49265">
    <property type="entry name" value="Fibronectin type III"/>
    <property type="match status" value="3"/>
</dbReference>
<dbReference type="InterPro" id="IPR003595">
    <property type="entry name" value="Tyr_Pase_cat"/>
</dbReference>
<feature type="domain" description="Fibronectin type-III" evidence="15">
    <location>
        <begin position="269"/>
        <end position="359"/>
    </location>
</feature>
<dbReference type="FunFam" id="3.90.190.10:FF:000102">
    <property type="entry name" value="Receptor-type tyrosine-protein phosphatase"/>
    <property type="match status" value="1"/>
</dbReference>
<proteinExistence type="predicted"/>
<evidence type="ECO:0000256" key="5">
    <source>
        <dbReference type="ARBA" id="ARBA00022801"/>
    </source>
</evidence>
<dbReference type="Pfam" id="PF00041">
    <property type="entry name" value="fn3"/>
    <property type="match status" value="4"/>
</dbReference>
<dbReference type="eggNOG" id="KOG3544">
    <property type="taxonomic scope" value="Eukaryota"/>
</dbReference>
<evidence type="ECO:0000256" key="2">
    <source>
        <dbReference type="ARBA" id="ARBA00013064"/>
    </source>
</evidence>
<evidence type="ECO:0000256" key="7">
    <source>
        <dbReference type="ARBA" id="ARBA00022989"/>
    </source>
</evidence>
<feature type="chain" id="PRO_5012914378" description="protein-tyrosine-phosphatase" evidence="12">
    <location>
        <begin position="27"/>
        <end position="1617"/>
    </location>
</feature>
<dbReference type="EnsemblMetazoa" id="Aqu2.1.33401_001">
    <property type="protein sequence ID" value="Aqu2.1.33401_001"/>
    <property type="gene ID" value="Aqu2.1.33401"/>
</dbReference>
<feature type="domain" description="Fibronectin type-III" evidence="15">
    <location>
        <begin position="861"/>
        <end position="966"/>
    </location>
</feature>
<evidence type="ECO:0000256" key="6">
    <source>
        <dbReference type="ARBA" id="ARBA00022912"/>
    </source>
</evidence>